<dbReference type="EMBL" id="CP092873">
    <property type="protein sequence ID" value="UYV73647.1"/>
    <property type="molecule type" value="Genomic_DNA"/>
</dbReference>
<dbReference type="PANTHER" id="PTHR20910">
    <property type="entry name" value="AGAP001623-PA"/>
    <property type="match status" value="1"/>
</dbReference>
<evidence type="ECO:0000313" key="1">
    <source>
        <dbReference type="EMBL" id="UYV73647.1"/>
    </source>
</evidence>
<name>A0ABY6KXL6_9ARAC</name>
<organism evidence="1 2">
    <name type="scientific">Cordylochernes scorpioides</name>
    <dbReference type="NCBI Taxonomy" id="51811"/>
    <lineage>
        <taxon>Eukaryota</taxon>
        <taxon>Metazoa</taxon>
        <taxon>Ecdysozoa</taxon>
        <taxon>Arthropoda</taxon>
        <taxon>Chelicerata</taxon>
        <taxon>Arachnida</taxon>
        <taxon>Pseudoscorpiones</taxon>
        <taxon>Cheliferoidea</taxon>
        <taxon>Chernetidae</taxon>
        <taxon>Cordylochernes</taxon>
    </lineage>
</organism>
<proteinExistence type="predicted"/>
<evidence type="ECO:0000313" key="2">
    <source>
        <dbReference type="Proteomes" id="UP001235939"/>
    </source>
</evidence>
<protein>
    <recommendedName>
        <fullName evidence="3">Copper radical oxidase</fullName>
    </recommendedName>
</protein>
<sequence>MTGMHDLSGVHGYLVSHRDILVTSRVQLTGEGSILDRTLVLRSAETGRTACATIRSTRRSLIYRALMRSPLAGQVIVRQNEFGTAVHTHIYDTAGERRTPFHSWAIVLSLEDGDQAGHESTQCRDLKVNGVLNMTQNLDLVPVASNPDSPASRMFYYTPKLPNLRVITGALYVVVYDSESKPFHHRHSELKQNAYSYGIDELPIIRRGSESSLCPNARHTIYNPTQISPDWVPKPGKGTNDQYAVGDLSGKYGTLQNRKNYFLSEQDPALSLFGKNSVIGRALMIYTPGQIIMTQDREDPDSDTTIYAELSYIPNGRNEKTYNHPWSVHESWVFSGQSFSTTDCFQAGNRYNPANVSATDYSCACSSKHPRRCDIGDMTTKTTPLDIPVFKYRRDHQEMARYLLTDSNLPLSGPNNVIGKSILLFGPEHSTKPLVCANIGELNRRNEV</sequence>
<dbReference type="InterPro" id="IPR053257">
    <property type="entry name" value="Cu-only_SOD"/>
</dbReference>
<dbReference type="InterPro" id="IPR036423">
    <property type="entry name" value="SOD-like_Cu/Zn_dom_sf"/>
</dbReference>
<keyword evidence="2" id="KW-1185">Reference proteome</keyword>
<dbReference type="SUPFAM" id="SSF49329">
    <property type="entry name" value="Cu,Zn superoxide dismutase-like"/>
    <property type="match status" value="2"/>
</dbReference>
<dbReference type="PANTHER" id="PTHR20910:SF1">
    <property type="entry name" value="SUPEROXIDE DISMUTASE COPPER_ZINC BINDING DOMAIN-CONTAINING PROTEIN"/>
    <property type="match status" value="1"/>
</dbReference>
<dbReference type="Proteomes" id="UP001235939">
    <property type="component" value="Chromosome 11"/>
</dbReference>
<accession>A0ABY6KXL6</accession>
<dbReference type="Gene3D" id="2.60.40.200">
    <property type="entry name" value="Superoxide dismutase, copper/zinc binding domain"/>
    <property type="match status" value="3"/>
</dbReference>
<gene>
    <name evidence="1" type="ORF">LAZ67_11000182</name>
</gene>
<reference evidence="1 2" key="1">
    <citation type="submission" date="2022-01" db="EMBL/GenBank/DDBJ databases">
        <title>A chromosomal length assembly of Cordylochernes scorpioides.</title>
        <authorList>
            <person name="Zeh D."/>
            <person name="Zeh J."/>
        </authorList>
    </citation>
    <scope>NUCLEOTIDE SEQUENCE [LARGE SCALE GENOMIC DNA]</scope>
    <source>
        <strain evidence="1">IN4F17</strain>
        <tissue evidence="1">Whole Body</tissue>
    </source>
</reference>
<evidence type="ECO:0008006" key="3">
    <source>
        <dbReference type="Google" id="ProtNLM"/>
    </source>
</evidence>